<evidence type="ECO:0000313" key="1">
    <source>
        <dbReference type="EMBL" id="CAI9569556.1"/>
    </source>
</evidence>
<reference evidence="1" key="1">
    <citation type="submission" date="2023-05" db="EMBL/GenBank/DDBJ databases">
        <authorList>
            <person name="Stuckert A."/>
        </authorList>
    </citation>
    <scope>NUCLEOTIDE SEQUENCE</scope>
</reference>
<gene>
    <name evidence="1" type="ORF">SPARVUS_LOCUS6939572</name>
</gene>
<dbReference type="EMBL" id="CATNWA010014248">
    <property type="protein sequence ID" value="CAI9569556.1"/>
    <property type="molecule type" value="Genomic_DNA"/>
</dbReference>
<feature type="non-terminal residue" evidence="1">
    <location>
        <position position="1"/>
    </location>
</feature>
<keyword evidence="2" id="KW-1185">Reference proteome</keyword>
<protein>
    <submittedName>
        <fullName evidence="1">Uncharacterized protein</fullName>
    </submittedName>
</protein>
<organism evidence="1 2">
    <name type="scientific">Staurois parvus</name>
    <dbReference type="NCBI Taxonomy" id="386267"/>
    <lineage>
        <taxon>Eukaryota</taxon>
        <taxon>Metazoa</taxon>
        <taxon>Chordata</taxon>
        <taxon>Craniata</taxon>
        <taxon>Vertebrata</taxon>
        <taxon>Euteleostomi</taxon>
        <taxon>Amphibia</taxon>
        <taxon>Batrachia</taxon>
        <taxon>Anura</taxon>
        <taxon>Neobatrachia</taxon>
        <taxon>Ranoidea</taxon>
        <taxon>Ranidae</taxon>
        <taxon>Staurois</taxon>
    </lineage>
</organism>
<evidence type="ECO:0000313" key="2">
    <source>
        <dbReference type="Proteomes" id="UP001162483"/>
    </source>
</evidence>
<comment type="caution">
    <text evidence="1">The sequence shown here is derived from an EMBL/GenBank/DDBJ whole genome shotgun (WGS) entry which is preliminary data.</text>
</comment>
<proteinExistence type="predicted"/>
<dbReference type="Proteomes" id="UP001162483">
    <property type="component" value="Unassembled WGS sequence"/>
</dbReference>
<sequence>SSGPGLGFAADTRRLLGKADRGETCVCCFVFLCIAEKYKAAGIHGKTAHIVKHTQFNPLIASDVKPFLPSVISTVSMLFISTDHCISVTGDVSGS</sequence>
<accession>A0ABN9DDC7</accession>
<name>A0ABN9DDC7_9NEOB</name>